<accession>L1IEA3</accession>
<dbReference type="PaxDb" id="55529-EKX34601"/>
<dbReference type="SUPFAM" id="SSF48371">
    <property type="entry name" value="ARM repeat"/>
    <property type="match status" value="1"/>
</dbReference>
<protein>
    <submittedName>
        <fullName evidence="1 2">Uncharacterized protein</fullName>
    </submittedName>
</protein>
<reference evidence="3" key="2">
    <citation type="submission" date="2012-11" db="EMBL/GenBank/DDBJ databases">
        <authorList>
            <person name="Kuo A."/>
            <person name="Curtis B.A."/>
            <person name="Tanifuji G."/>
            <person name="Burki F."/>
            <person name="Gruber A."/>
            <person name="Irimia M."/>
            <person name="Maruyama S."/>
            <person name="Arias M.C."/>
            <person name="Ball S.G."/>
            <person name="Gile G.H."/>
            <person name="Hirakawa Y."/>
            <person name="Hopkins J.F."/>
            <person name="Rensing S.A."/>
            <person name="Schmutz J."/>
            <person name="Symeonidi A."/>
            <person name="Elias M."/>
            <person name="Eveleigh R.J."/>
            <person name="Herman E.K."/>
            <person name="Klute M.J."/>
            <person name="Nakayama T."/>
            <person name="Obornik M."/>
            <person name="Reyes-Prieto A."/>
            <person name="Armbrust E.V."/>
            <person name="Aves S.J."/>
            <person name="Beiko R.G."/>
            <person name="Coutinho P."/>
            <person name="Dacks J.B."/>
            <person name="Durnford D.G."/>
            <person name="Fast N.M."/>
            <person name="Green B.R."/>
            <person name="Grisdale C."/>
            <person name="Hempe F."/>
            <person name="Henrissat B."/>
            <person name="Hoppner M.P."/>
            <person name="Ishida K.-I."/>
            <person name="Kim E."/>
            <person name="Koreny L."/>
            <person name="Kroth P.G."/>
            <person name="Liu Y."/>
            <person name="Malik S.-B."/>
            <person name="Maier U.G."/>
            <person name="McRose D."/>
            <person name="Mock T."/>
            <person name="Neilson J.A."/>
            <person name="Onodera N.T."/>
            <person name="Poole A.M."/>
            <person name="Pritham E.J."/>
            <person name="Richards T.A."/>
            <person name="Rocap G."/>
            <person name="Roy S.W."/>
            <person name="Sarai C."/>
            <person name="Schaack S."/>
            <person name="Shirato S."/>
            <person name="Slamovits C.H."/>
            <person name="Spencer D.F."/>
            <person name="Suzuki S."/>
            <person name="Worden A.Z."/>
            <person name="Zauner S."/>
            <person name="Barry K."/>
            <person name="Bell C."/>
            <person name="Bharti A.K."/>
            <person name="Crow J.A."/>
            <person name="Grimwood J."/>
            <person name="Kramer R."/>
            <person name="Lindquist E."/>
            <person name="Lucas S."/>
            <person name="Salamov A."/>
            <person name="McFadden G.I."/>
            <person name="Lane C.E."/>
            <person name="Keeling P.J."/>
            <person name="Gray M.W."/>
            <person name="Grigoriev I.V."/>
            <person name="Archibald J.M."/>
        </authorList>
    </citation>
    <scope>NUCLEOTIDE SEQUENCE</scope>
    <source>
        <strain evidence="3">CCMP2712</strain>
    </source>
</reference>
<dbReference type="Proteomes" id="UP000011087">
    <property type="component" value="Unassembled WGS sequence"/>
</dbReference>
<dbReference type="KEGG" id="gtt:GUITHDRAFT_119251"/>
<sequence length="615" mass="67535">MVVGEAEGGQARDSGEEAIGEAAAAMVALLVLRRDECNHQHTETLLINLRLLLDFAGTSSCHRAHVLSQQVPIKKVHLGPRGTAIDLLCGLLGISNEGYVPPSFRDDVISAILFLTEEQPHILWAALKRRKYSALRILLQDPNRKSIGKAAPSVSRLSSLGSTSVKSPRTDASRTNFWATEGDNTQTDRDEKCLALILRVVKVSSYAMQMGSEAVVNEVNLFTPAGLIQFLSTPADSVAEMCLEVLLRIFAARGQAMEQFLLLPSNFAMLIDILDMSLPPVMRNLSLDNASSMNRRFMKKKSTNSIASNLRESSVSSLRSDVPKLNLQLRVPSAQTTRLACAIVARLCSIHETMTCKTSEEVQSAPIAHYLDALHRPGFLRSLVYHAVAGTEAKKAAMRSLANVSSRSSTHPSLVRVMEEENEAMFRFVEQKLRSPLKDEDTEFITCLIGNLTSSIEGFQAIQKRPALVDLLHELMRAPTPPPMESADSLEVEKQENLRGLGMLRPTFVDALPSSNLAPGFDDGQSRSPPISVHGSVTQRFWEAASVPNAHEAWKLAHRRVQPTQGFSGYPTITAGQRSLGIYGTWKAREHSGRALANIMKQQLGTRTWKPTALC</sequence>
<evidence type="ECO:0000313" key="3">
    <source>
        <dbReference type="Proteomes" id="UP000011087"/>
    </source>
</evidence>
<reference evidence="2" key="3">
    <citation type="submission" date="2015-06" db="UniProtKB">
        <authorList>
            <consortium name="EnsemblProtists"/>
        </authorList>
    </citation>
    <scope>IDENTIFICATION</scope>
</reference>
<proteinExistence type="predicted"/>
<dbReference type="RefSeq" id="XP_005821581.1">
    <property type="nucleotide sequence ID" value="XM_005821524.1"/>
</dbReference>
<dbReference type="EMBL" id="JH993106">
    <property type="protein sequence ID" value="EKX34601.1"/>
    <property type="molecule type" value="Genomic_DNA"/>
</dbReference>
<dbReference type="GeneID" id="17291306"/>
<name>L1IEA3_GUITC</name>
<reference evidence="1 3" key="1">
    <citation type="journal article" date="2012" name="Nature">
        <title>Algal genomes reveal evolutionary mosaicism and the fate of nucleomorphs.</title>
        <authorList>
            <consortium name="DOE Joint Genome Institute"/>
            <person name="Curtis B.A."/>
            <person name="Tanifuji G."/>
            <person name="Burki F."/>
            <person name="Gruber A."/>
            <person name="Irimia M."/>
            <person name="Maruyama S."/>
            <person name="Arias M.C."/>
            <person name="Ball S.G."/>
            <person name="Gile G.H."/>
            <person name="Hirakawa Y."/>
            <person name="Hopkins J.F."/>
            <person name="Kuo A."/>
            <person name="Rensing S.A."/>
            <person name="Schmutz J."/>
            <person name="Symeonidi A."/>
            <person name="Elias M."/>
            <person name="Eveleigh R.J."/>
            <person name="Herman E.K."/>
            <person name="Klute M.J."/>
            <person name="Nakayama T."/>
            <person name="Obornik M."/>
            <person name="Reyes-Prieto A."/>
            <person name="Armbrust E.V."/>
            <person name="Aves S.J."/>
            <person name="Beiko R.G."/>
            <person name="Coutinho P."/>
            <person name="Dacks J.B."/>
            <person name="Durnford D.G."/>
            <person name="Fast N.M."/>
            <person name="Green B.R."/>
            <person name="Grisdale C.J."/>
            <person name="Hempel F."/>
            <person name="Henrissat B."/>
            <person name="Hoppner M.P."/>
            <person name="Ishida K."/>
            <person name="Kim E."/>
            <person name="Koreny L."/>
            <person name="Kroth P.G."/>
            <person name="Liu Y."/>
            <person name="Malik S.B."/>
            <person name="Maier U.G."/>
            <person name="McRose D."/>
            <person name="Mock T."/>
            <person name="Neilson J.A."/>
            <person name="Onodera N.T."/>
            <person name="Poole A.M."/>
            <person name="Pritham E.J."/>
            <person name="Richards T.A."/>
            <person name="Rocap G."/>
            <person name="Roy S.W."/>
            <person name="Sarai C."/>
            <person name="Schaack S."/>
            <person name="Shirato S."/>
            <person name="Slamovits C.H."/>
            <person name="Spencer D.F."/>
            <person name="Suzuki S."/>
            <person name="Worden A.Z."/>
            <person name="Zauner S."/>
            <person name="Barry K."/>
            <person name="Bell C."/>
            <person name="Bharti A.K."/>
            <person name="Crow J.A."/>
            <person name="Grimwood J."/>
            <person name="Kramer R."/>
            <person name="Lindquist E."/>
            <person name="Lucas S."/>
            <person name="Salamov A."/>
            <person name="McFadden G.I."/>
            <person name="Lane C.E."/>
            <person name="Keeling P.J."/>
            <person name="Gray M.W."/>
            <person name="Grigoriev I.V."/>
            <person name="Archibald J.M."/>
        </authorList>
    </citation>
    <scope>NUCLEOTIDE SEQUENCE</scope>
    <source>
        <strain evidence="1 3">CCMP2712</strain>
    </source>
</reference>
<organism evidence="1">
    <name type="scientific">Guillardia theta (strain CCMP2712)</name>
    <name type="common">Cryptophyte</name>
    <dbReference type="NCBI Taxonomy" id="905079"/>
    <lineage>
        <taxon>Eukaryota</taxon>
        <taxon>Cryptophyceae</taxon>
        <taxon>Pyrenomonadales</taxon>
        <taxon>Geminigeraceae</taxon>
        <taxon>Guillardia</taxon>
    </lineage>
</organism>
<dbReference type="InterPro" id="IPR016024">
    <property type="entry name" value="ARM-type_fold"/>
</dbReference>
<keyword evidence="3" id="KW-1185">Reference proteome</keyword>
<evidence type="ECO:0000313" key="2">
    <source>
        <dbReference type="EnsemblProtists" id="EKX34601"/>
    </source>
</evidence>
<dbReference type="EnsemblProtists" id="EKX34601">
    <property type="protein sequence ID" value="EKX34601"/>
    <property type="gene ID" value="GUITHDRAFT_119251"/>
</dbReference>
<evidence type="ECO:0000313" key="1">
    <source>
        <dbReference type="EMBL" id="EKX34601.1"/>
    </source>
</evidence>
<gene>
    <name evidence="1" type="ORF">GUITHDRAFT_119251</name>
</gene>
<dbReference type="AlphaFoldDB" id="L1IEA3"/>
<dbReference type="HOGENOM" id="CLU_444432_0_0_1"/>